<dbReference type="PROSITE" id="PS00134">
    <property type="entry name" value="TRYPSIN_HIS"/>
    <property type="match status" value="1"/>
</dbReference>
<evidence type="ECO:0000256" key="3">
    <source>
        <dbReference type="ARBA" id="ARBA00022670"/>
    </source>
</evidence>
<keyword evidence="3 7" id="KW-0645">Protease</keyword>
<dbReference type="PANTHER" id="PTHR24252:SF7">
    <property type="entry name" value="HYALIN"/>
    <property type="match status" value="1"/>
</dbReference>
<dbReference type="InterPro" id="IPR043504">
    <property type="entry name" value="Peptidase_S1_PA_chymotrypsin"/>
</dbReference>
<dbReference type="GO" id="GO:0004252">
    <property type="term" value="F:serine-type endopeptidase activity"/>
    <property type="evidence" value="ECO:0007669"/>
    <property type="project" value="InterPro"/>
</dbReference>
<dbReference type="InterPro" id="IPR001254">
    <property type="entry name" value="Trypsin_dom"/>
</dbReference>
<sequence length="671" mass="75426">MVATRNGIKFLKHIKCAFLVLLFFDIPVTFTARFYGLYFPNRRHRHSELDSRTHVDLCDTPEGMEGECRALSRCWAADHDHYELELCEGHRHLYCCPDRTDFNVRLVIGHHGRYPKPKSTPKPTPKPYVDLCDTPEKKRMLYLSRTDANVRLVVGHGRHPKPKSTPKPTPKPFVDLCDTPEGMEGECHTLSRCWAADQVHYELQLCEGHRHLYCCPDRTDANVRLVVGHGRHPTPKPVPKPVPKPPVVDPMKGLINGVLKPVLDSWLNPAKDDKTTPQSNQYVTTKPTNRPVQPVYPGQPKPVQPAYPGQPKPTRLPEPTRNDIVTAMPQRDGDRYTNPGGRPTNNTTIRPTIRTTKTTRITEPTRSTRTTRRVVTTTTMSPIRRSTTRRNVVKPISQMECGQRHSKEDTHLDEREITSFVIGGSNADELSWPWMVSLHSSRNGAKKRFLCGGSLITTRHVLTAAHCFDNRNQGARYFVHFGSTNATFGGQSSSFGQLPVIDIKIHDQYIPKVHYHDIAVAILPEDLRFNEKVSPICLPSTQEIQMVTSHANVTLTGWGLTSYGGTQSERLQEVHIKIFPLSRCQASYSNFTSDALYEGITTNMLCAGVPKGGMDACQGDSGGPLVMQTGERWIQVGVVSFGFRCGVQNFPGVYTRVSSYLRWINGILSEQ</sequence>
<dbReference type="SMART" id="SM00020">
    <property type="entry name" value="Tryp_SPc"/>
    <property type="match status" value="1"/>
</dbReference>
<keyword evidence="5 7" id="KW-0720">Serine protease</keyword>
<dbReference type="PROSITE" id="PS00135">
    <property type="entry name" value="TRYPSIN_SER"/>
    <property type="match status" value="1"/>
</dbReference>
<dbReference type="InterPro" id="IPR018114">
    <property type="entry name" value="TRYPSIN_HIS"/>
</dbReference>
<feature type="compositionally biased region" description="Low complexity" evidence="8">
    <location>
        <begin position="337"/>
        <end position="350"/>
    </location>
</feature>
<accession>A0AAV6VUY0</accession>
<dbReference type="InterPro" id="IPR001314">
    <property type="entry name" value="Peptidase_S1A"/>
</dbReference>
<evidence type="ECO:0000256" key="7">
    <source>
        <dbReference type="RuleBase" id="RU363034"/>
    </source>
</evidence>
<dbReference type="Pfam" id="PF00089">
    <property type="entry name" value="Trypsin"/>
    <property type="match status" value="1"/>
</dbReference>
<comment type="subcellular location">
    <subcellularLocation>
        <location evidence="1">Secreted</location>
    </subcellularLocation>
</comment>
<dbReference type="CDD" id="cd00190">
    <property type="entry name" value="Tryp_SPc"/>
    <property type="match status" value="1"/>
</dbReference>
<evidence type="ECO:0000259" key="9">
    <source>
        <dbReference type="PROSITE" id="PS50240"/>
    </source>
</evidence>
<proteinExistence type="predicted"/>
<dbReference type="PANTHER" id="PTHR24252">
    <property type="entry name" value="ACROSIN-RELATED"/>
    <property type="match status" value="1"/>
</dbReference>
<evidence type="ECO:0000313" key="11">
    <source>
        <dbReference type="Proteomes" id="UP000827092"/>
    </source>
</evidence>
<evidence type="ECO:0000256" key="6">
    <source>
        <dbReference type="ARBA" id="ARBA00023157"/>
    </source>
</evidence>
<dbReference type="SUPFAM" id="SSF50494">
    <property type="entry name" value="Trypsin-like serine proteases"/>
    <property type="match status" value="1"/>
</dbReference>
<gene>
    <name evidence="10" type="ORF">JTE90_028501</name>
</gene>
<evidence type="ECO:0000256" key="1">
    <source>
        <dbReference type="ARBA" id="ARBA00004613"/>
    </source>
</evidence>
<evidence type="ECO:0000256" key="8">
    <source>
        <dbReference type="SAM" id="MobiDB-lite"/>
    </source>
</evidence>
<dbReference type="PROSITE" id="PS50240">
    <property type="entry name" value="TRYPSIN_DOM"/>
    <property type="match status" value="1"/>
</dbReference>
<dbReference type="GO" id="GO:0005576">
    <property type="term" value="C:extracellular region"/>
    <property type="evidence" value="ECO:0007669"/>
    <property type="project" value="UniProtKB-SubCell"/>
</dbReference>
<reference evidence="10 11" key="1">
    <citation type="journal article" date="2022" name="Nat. Ecol. Evol.">
        <title>A masculinizing supergene underlies an exaggerated male reproductive morph in a spider.</title>
        <authorList>
            <person name="Hendrickx F."/>
            <person name="De Corte Z."/>
            <person name="Sonet G."/>
            <person name="Van Belleghem S.M."/>
            <person name="Kostlbacher S."/>
            <person name="Vangestel C."/>
        </authorList>
    </citation>
    <scope>NUCLEOTIDE SEQUENCE [LARGE SCALE GENOMIC DNA]</scope>
    <source>
        <strain evidence="10">W744_W776</strain>
    </source>
</reference>
<dbReference type="PRINTS" id="PR00722">
    <property type="entry name" value="CHYMOTRYPSIN"/>
</dbReference>
<keyword evidence="2" id="KW-0964">Secreted</keyword>
<dbReference type="AlphaFoldDB" id="A0AAV6VUY0"/>
<dbReference type="Proteomes" id="UP000827092">
    <property type="component" value="Unassembled WGS sequence"/>
</dbReference>
<dbReference type="GO" id="GO:0006508">
    <property type="term" value="P:proteolysis"/>
    <property type="evidence" value="ECO:0007669"/>
    <property type="project" value="UniProtKB-KW"/>
</dbReference>
<name>A0AAV6VUY0_9ARAC</name>
<dbReference type="InterPro" id="IPR033116">
    <property type="entry name" value="TRYPSIN_SER"/>
</dbReference>
<evidence type="ECO:0000256" key="2">
    <source>
        <dbReference type="ARBA" id="ARBA00022525"/>
    </source>
</evidence>
<keyword evidence="6" id="KW-1015">Disulfide bond</keyword>
<evidence type="ECO:0000313" key="10">
    <source>
        <dbReference type="EMBL" id="KAG8200317.1"/>
    </source>
</evidence>
<feature type="domain" description="Peptidase S1" evidence="9">
    <location>
        <begin position="421"/>
        <end position="669"/>
    </location>
</feature>
<feature type="compositionally biased region" description="Pro residues" evidence="8">
    <location>
        <begin position="297"/>
        <end position="316"/>
    </location>
</feature>
<evidence type="ECO:0000256" key="4">
    <source>
        <dbReference type="ARBA" id="ARBA00022801"/>
    </source>
</evidence>
<keyword evidence="4 7" id="KW-0378">Hydrolase</keyword>
<protein>
    <recommendedName>
        <fullName evidence="9">Peptidase S1 domain-containing protein</fullName>
    </recommendedName>
</protein>
<organism evidence="10 11">
    <name type="scientific">Oedothorax gibbosus</name>
    <dbReference type="NCBI Taxonomy" id="931172"/>
    <lineage>
        <taxon>Eukaryota</taxon>
        <taxon>Metazoa</taxon>
        <taxon>Ecdysozoa</taxon>
        <taxon>Arthropoda</taxon>
        <taxon>Chelicerata</taxon>
        <taxon>Arachnida</taxon>
        <taxon>Araneae</taxon>
        <taxon>Araneomorphae</taxon>
        <taxon>Entelegynae</taxon>
        <taxon>Araneoidea</taxon>
        <taxon>Linyphiidae</taxon>
        <taxon>Erigoninae</taxon>
        <taxon>Oedothorax</taxon>
    </lineage>
</organism>
<evidence type="ECO:0000256" key="5">
    <source>
        <dbReference type="ARBA" id="ARBA00022825"/>
    </source>
</evidence>
<feature type="region of interest" description="Disordered" evidence="8">
    <location>
        <begin position="268"/>
        <end position="350"/>
    </location>
</feature>
<dbReference type="FunFam" id="2.40.10.10:FF:000015">
    <property type="entry name" value="Atrial natriuretic peptide-converting enzyme"/>
    <property type="match status" value="1"/>
</dbReference>
<comment type="caution">
    <text evidence="10">The sequence shown here is derived from an EMBL/GenBank/DDBJ whole genome shotgun (WGS) entry which is preliminary data.</text>
</comment>
<dbReference type="EMBL" id="JAFNEN010000016">
    <property type="protein sequence ID" value="KAG8200317.1"/>
    <property type="molecule type" value="Genomic_DNA"/>
</dbReference>
<feature type="compositionally biased region" description="Polar residues" evidence="8">
    <location>
        <begin position="276"/>
        <end position="291"/>
    </location>
</feature>
<dbReference type="InterPro" id="IPR009003">
    <property type="entry name" value="Peptidase_S1_PA"/>
</dbReference>
<keyword evidence="11" id="KW-1185">Reference proteome</keyword>
<dbReference type="Gene3D" id="2.40.10.10">
    <property type="entry name" value="Trypsin-like serine proteases"/>
    <property type="match status" value="1"/>
</dbReference>